<name>A0A8K1FQE3_PYTOL</name>
<keyword evidence="3" id="KW-1185">Reference proteome</keyword>
<comment type="caution">
    <text evidence="2">The sequence shown here is derived from an EMBL/GenBank/DDBJ whole genome shotgun (WGS) entry which is preliminary data.</text>
</comment>
<dbReference type="AlphaFoldDB" id="A0A8K1FQE3"/>
<reference evidence="2" key="1">
    <citation type="submission" date="2019-03" db="EMBL/GenBank/DDBJ databases">
        <title>Long read genome sequence of the mycoparasitic Pythium oligandrum ATCC 38472 isolated from sugarbeet rhizosphere.</title>
        <authorList>
            <person name="Gaulin E."/>
        </authorList>
    </citation>
    <scope>NUCLEOTIDE SEQUENCE</scope>
    <source>
        <strain evidence="2">ATCC 38472_TT</strain>
    </source>
</reference>
<proteinExistence type="predicted"/>
<organism evidence="2 3">
    <name type="scientific">Pythium oligandrum</name>
    <name type="common">Mycoparasitic fungus</name>
    <dbReference type="NCBI Taxonomy" id="41045"/>
    <lineage>
        <taxon>Eukaryota</taxon>
        <taxon>Sar</taxon>
        <taxon>Stramenopiles</taxon>
        <taxon>Oomycota</taxon>
        <taxon>Peronosporomycetes</taxon>
        <taxon>Pythiales</taxon>
        <taxon>Pythiaceae</taxon>
        <taxon>Pythium</taxon>
    </lineage>
</organism>
<accession>A0A8K1FQE3</accession>
<sequence length="423" mass="48266">MEDDAETATLEAVTAFIDDYYASETVTSSSNTSVTSGDATTVSNSKSTASKKRKPASLERSLSHNRGRELQKRELLSLRQEEKALRARVADLEKARAVRLARQRVELTREDGRSLALRNEVMAIWKEMATRQYRRRKRSEDETARLINRVIEQREVIKSLQRILERQLAESNDPIASSRLYMPYWHAVSSGGDPRRMMRIFAELTADLKHVRSLSDTWVQASSQSSLVAGRFANSRIATLSSTSLTVECINIHLLPYNFKKVGQSYWIRGINSYCHEYNYFCENTEIEGHETVFCGQAFHDDGPNNSSANIRLRSLMSGQKFEEEARTVFAHSARSESIHVGDQEILDTRLKEQYWNIFQSPEPSAHNTCLVICCARVVLESDMSKPPITMVDLIKHLGTRFHDHINCAVELVEDWLLENMVD</sequence>
<gene>
    <name evidence="2" type="ORF">Poli38472_007534</name>
</gene>
<feature type="compositionally biased region" description="Low complexity" evidence="1">
    <location>
        <begin position="26"/>
        <end position="36"/>
    </location>
</feature>
<dbReference type="PANTHER" id="PTHR35796:SF3">
    <property type="entry name" value="BHLH DOMAIN-CONTAINING PROTEIN"/>
    <property type="match status" value="1"/>
</dbReference>
<feature type="compositionally biased region" description="Polar residues" evidence="1">
    <location>
        <begin position="37"/>
        <end position="48"/>
    </location>
</feature>
<dbReference type="OrthoDB" id="124765at2759"/>
<feature type="region of interest" description="Disordered" evidence="1">
    <location>
        <begin position="26"/>
        <end position="69"/>
    </location>
</feature>
<protein>
    <submittedName>
        <fullName evidence="2">Uncharacterized protein</fullName>
    </submittedName>
</protein>
<dbReference type="EMBL" id="SPLM01000003">
    <property type="protein sequence ID" value="TMW67862.1"/>
    <property type="molecule type" value="Genomic_DNA"/>
</dbReference>
<dbReference type="PANTHER" id="PTHR35796">
    <property type="entry name" value="HYPOTHETICAL CYTOSOLIC PROTEIN"/>
    <property type="match status" value="1"/>
</dbReference>
<evidence type="ECO:0000313" key="2">
    <source>
        <dbReference type="EMBL" id="TMW67862.1"/>
    </source>
</evidence>
<evidence type="ECO:0000313" key="3">
    <source>
        <dbReference type="Proteomes" id="UP000794436"/>
    </source>
</evidence>
<dbReference type="Proteomes" id="UP000794436">
    <property type="component" value="Unassembled WGS sequence"/>
</dbReference>
<evidence type="ECO:0000256" key="1">
    <source>
        <dbReference type="SAM" id="MobiDB-lite"/>
    </source>
</evidence>